<dbReference type="OrthoDB" id="1925835at2759"/>
<dbReference type="InterPro" id="IPR003591">
    <property type="entry name" value="Leu-rich_rpt_typical-subtyp"/>
</dbReference>
<evidence type="ECO:0000256" key="11">
    <source>
        <dbReference type="ARBA" id="ARBA00038043"/>
    </source>
</evidence>
<reference evidence="14 15" key="1">
    <citation type="submission" date="2020-10" db="EMBL/GenBank/DDBJ databases">
        <title>Plant Genome Project.</title>
        <authorList>
            <person name="Zhang R.-G."/>
        </authorList>
    </citation>
    <scope>NUCLEOTIDE SEQUENCE [LARGE SCALE GENOMIC DNA]</scope>
    <source>
        <strain evidence="14">FAFU-HL-1</strain>
        <tissue evidence="14">Leaf</tissue>
    </source>
</reference>
<dbReference type="InterPro" id="IPR001611">
    <property type="entry name" value="Leu-rich_rpt"/>
</dbReference>
<comment type="caution">
    <text evidence="14">The sequence shown here is derived from an EMBL/GenBank/DDBJ whole genome shotgun (WGS) entry which is preliminary data.</text>
</comment>
<keyword evidence="3" id="KW-0134">Cell wall</keyword>
<evidence type="ECO:0000256" key="10">
    <source>
        <dbReference type="ARBA" id="ARBA00023180"/>
    </source>
</evidence>
<evidence type="ECO:0000256" key="3">
    <source>
        <dbReference type="ARBA" id="ARBA00022512"/>
    </source>
</evidence>
<keyword evidence="6" id="KW-0732">Signal</keyword>
<keyword evidence="7" id="KW-0677">Repeat</keyword>
<dbReference type="InterPro" id="IPR052592">
    <property type="entry name" value="LRR-RLK"/>
</dbReference>
<dbReference type="AlphaFoldDB" id="A0A835N9F9"/>
<dbReference type="SUPFAM" id="SSF52058">
    <property type="entry name" value="L domain-like"/>
    <property type="match status" value="2"/>
</dbReference>
<dbReference type="InterPro" id="IPR032675">
    <property type="entry name" value="LRR_dom_sf"/>
</dbReference>
<feature type="compositionally biased region" description="Basic and acidic residues" evidence="12">
    <location>
        <begin position="58"/>
        <end position="68"/>
    </location>
</feature>
<keyword evidence="4" id="KW-0433">Leucine-rich repeat</keyword>
<proteinExistence type="inferred from homology"/>
<dbReference type="EMBL" id="JADGMS010000002">
    <property type="protein sequence ID" value="KAF9688513.1"/>
    <property type="molecule type" value="Genomic_DNA"/>
</dbReference>
<evidence type="ECO:0000256" key="8">
    <source>
        <dbReference type="ARBA" id="ARBA00022989"/>
    </source>
</evidence>
<feature type="compositionally biased region" description="Acidic residues" evidence="12">
    <location>
        <begin position="149"/>
        <end position="179"/>
    </location>
</feature>
<evidence type="ECO:0000256" key="6">
    <source>
        <dbReference type="ARBA" id="ARBA00022729"/>
    </source>
</evidence>
<sequence>MACFLACFGSSKERKRRRHSKVQPRVHRKEGYGSPVESTVSVVKDCCPEKPIVSPVSDIRDDGSEEKLSLSTRKKVTFNSNVTTYDHVSVEESTDFTLGKEDGGDKREGKEENSAKPIQSQSSSEDSSIASSLCSYPPPNHRYQNCRDSDDELGCEESDLDESDEEEENGGLDYDDVYEDDEIAESRSRMTKLANEENDRDVMISGLSGNRNFRGRRAAVLNPVENLSQWKIVKAKGKPPSRQQKENLTLDQEPRISFSSEPGFKELAFSFKAKAGQCNKKPDQEIAVDASLSNWLGSSECTPVNKPGSIGLDAIAPEKSMSQGSNSPRSFDDRPILGALTVEELKQLSATSSRRSPSRSPDEMPIIGTVGTYWNHNGSGKDSGSASSYKGIPNTTSKYREDKRVNWHSTPFETRLERALNGGDAARTYSAHNSIGNISKLSIVKNISLQNNQMSGRVPESIAILSKDILHLLLANSTIPLEPGLCTNLTSLDLVGKQLNGGLPLSLSSLAKIHMGLSENSLSEIGNLKELSNLDLSGNQISGPLPPTLWNLTNLRILDLFFNNIDGKMPPEVGNLTMLQLQTLDLNTNQLHGELPQTISNITSSTSISLFGNDFYGSIPNDLGKAPGRPLVFVIIKKTIIVKQTIQGCARLEARSSHRPRSKGSCYSGLRMHTNQARGLAHHAFVAQKLSSRTQAYLVGPMDLVIISKMELVKSSARTQAEALIQWRDTLSFSTPPLTSWSRSNLHNLCRWTAVSCNPTSRTVSRINLSSLNITGTLARFNFTPFTDLTGFDIQNNNVSGTIPLAIGSLSKLNYLDLSANLFEGSIPVEISRLAELQYLSLYNNNLAGAIPFQLASLPKVRHLDLGANCLENPDWSKFSMPSLEYLSFSLNELTSEFPGFITNCRNLTGQIPESIGSISGLQIADLFNNSFQGNIPSSIGQLKHLQKLDLRTNALNSTIPPELGLCTNLTYLALAVNKLSGELPLSLSNLSKLTDMDLSENSLSGKISPTLISNWTELTSLQVQNNLFSGNIPPEIGKLTRL</sequence>
<keyword evidence="9" id="KW-0472">Membrane</keyword>
<accession>A0A835N9F9</accession>
<feature type="compositionally biased region" description="Basic residues" evidence="12">
    <location>
        <begin position="13"/>
        <end position="28"/>
    </location>
</feature>
<dbReference type="Pfam" id="PF00560">
    <property type="entry name" value="LRR_1"/>
    <property type="match status" value="4"/>
</dbReference>
<keyword evidence="15" id="KW-1185">Reference proteome</keyword>
<feature type="region of interest" description="Disordered" evidence="12">
    <location>
        <begin position="51"/>
        <end position="70"/>
    </location>
</feature>
<dbReference type="PANTHER" id="PTHR48054">
    <property type="entry name" value="RECEPTOR KINASE-LIKE PROTEIN XA21"/>
    <property type="match status" value="1"/>
</dbReference>
<dbReference type="InterPro" id="IPR013210">
    <property type="entry name" value="LRR_N_plant-typ"/>
</dbReference>
<comment type="subcellular location">
    <subcellularLocation>
        <location evidence="2">Membrane</location>
    </subcellularLocation>
    <subcellularLocation>
        <location evidence="1">Secreted</location>
        <location evidence="1">Cell wall</location>
    </subcellularLocation>
</comment>
<dbReference type="Proteomes" id="UP000657918">
    <property type="component" value="Unassembled WGS sequence"/>
</dbReference>
<feature type="compositionally biased region" description="Basic and acidic residues" evidence="12">
    <location>
        <begin position="98"/>
        <end position="114"/>
    </location>
</feature>
<organism evidence="14 15">
    <name type="scientific">Salix dunnii</name>
    <dbReference type="NCBI Taxonomy" id="1413687"/>
    <lineage>
        <taxon>Eukaryota</taxon>
        <taxon>Viridiplantae</taxon>
        <taxon>Streptophyta</taxon>
        <taxon>Embryophyta</taxon>
        <taxon>Tracheophyta</taxon>
        <taxon>Spermatophyta</taxon>
        <taxon>Magnoliopsida</taxon>
        <taxon>eudicotyledons</taxon>
        <taxon>Gunneridae</taxon>
        <taxon>Pentapetalae</taxon>
        <taxon>rosids</taxon>
        <taxon>fabids</taxon>
        <taxon>Malpighiales</taxon>
        <taxon>Salicaceae</taxon>
        <taxon>Saliceae</taxon>
        <taxon>Salix</taxon>
    </lineage>
</organism>
<feature type="region of interest" description="Disordered" evidence="12">
    <location>
        <begin position="93"/>
        <end position="179"/>
    </location>
</feature>
<evidence type="ECO:0000256" key="1">
    <source>
        <dbReference type="ARBA" id="ARBA00004191"/>
    </source>
</evidence>
<dbReference type="PANTHER" id="PTHR48054:SF47">
    <property type="entry name" value="OS06G0179800 PROTEIN"/>
    <property type="match status" value="1"/>
</dbReference>
<evidence type="ECO:0000256" key="2">
    <source>
        <dbReference type="ARBA" id="ARBA00004370"/>
    </source>
</evidence>
<evidence type="ECO:0000256" key="7">
    <source>
        <dbReference type="ARBA" id="ARBA00022737"/>
    </source>
</evidence>
<evidence type="ECO:0000256" key="12">
    <source>
        <dbReference type="SAM" id="MobiDB-lite"/>
    </source>
</evidence>
<dbReference type="SMART" id="SM00369">
    <property type="entry name" value="LRR_TYP"/>
    <property type="match status" value="7"/>
</dbReference>
<dbReference type="Pfam" id="PF13855">
    <property type="entry name" value="LRR_8"/>
    <property type="match status" value="1"/>
</dbReference>
<evidence type="ECO:0000256" key="9">
    <source>
        <dbReference type="ARBA" id="ARBA00023136"/>
    </source>
</evidence>
<dbReference type="FunFam" id="3.80.10.10:FF:000439">
    <property type="entry name" value="LRR receptor-like serine/threonine-protein kinase FLS2"/>
    <property type="match status" value="1"/>
</dbReference>
<evidence type="ECO:0000256" key="4">
    <source>
        <dbReference type="ARBA" id="ARBA00022614"/>
    </source>
</evidence>
<comment type="similarity">
    <text evidence="11">Belongs to the polygalacturonase-inhibiting protein family.</text>
</comment>
<feature type="compositionally biased region" description="Polar residues" evidence="12">
    <location>
        <begin position="372"/>
        <end position="397"/>
    </location>
</feature>
<feature type="compositionally biased region" description="Low complexity" evidence="12">
    <location>
        <begin position="120"/>
        <end position="135"/>
    </location>
</feature>
<keyword evidence="3" id="KW-0964">Secreted</keyword>
<name>A0A835N9F9_9ROSI</name>
<protein>
    <recommendedName>
        <fullName evidence="13">Leucine-rich repeat-containing N-terminal plant-type domain-containing protein</fullName>
    </recommendedName>
</protein>
<evidence type="ECO:0000256" key="5">
    <source>
        <dbReference type="ARBA" id="ARBA00022692"/>
    </source>
</evidence>
<dbReference type="FunFam" id="3.80.10.10:FF:000041">
    <property type="entry name" value="LRR receptor-like serine/threonine-protein kinase ERECTA"/>
    <property type="match status" value="1"/>
</dbReference>
<keyword evidence="10" id="KW-0325">Glycoprotein</keyword>
<gene>
    <name evidence="14" type="ORF">SADUNF_Sadunf02G0204800</name>
</gene>
<dbReference type="Gene3D" id="3.80.10.10">
    <property type="entry name" value="Ribonuclease Inhibitor"/>
    <property type="match status" value="3"/>
</dbReference>
<keyword evidence="8" id="KW-1133">Transmembrane helix</keyword>
<dbReference type="GO" id="GO:0016020">
    <property type="term" value="C:membrane"/>
    <property type="evidence" value="ECO:0007669"/>
    <property type="project" value="UniProtKB-SubCell"/>
</dbReference>
<feature type="domain" description="Leucine-rich repeat-containing N-terminal plant-type" evidence="13">
    <location>
        <begin position="719"/>
        <end position="758"/>
    </location>
</feature>
<feature type="region of interest" description="Disordered" evidence="12">
    <location>
        <begin position="347"/>
        <end position="402"/>
    </location>
</feature>
<keyword evidence="5" id="KW-0812">Transmembrane</keyword>
<evidence type="ECO:0000313" key="14">
    <source>
        <dbReference type="EMBL" id="KAF9688513.1"/>
    </source>
</evidence>
<evidence type="ECO:0000259" key="13">
    <source>
        <dbReference type="Pfam" id="PF08263"/>
    </source>
</evidence>
<dbReference type="Pfam" id="PF08263">
    <property type="entry name" value="LRRNT_2"/>
    <property type="match status" value="1"/>
</dbReference>
<dbReference type="FunFam" id="3.80.10.10:FF:000400">
    <property type="entry name" value="Nuclear pore complex protein NUP107"/>
    <property type="match status" value="1"/>
</dbReference>
<evidence type="ECO:0000313" key="15">
    <source>
        <dbReference type="Proteomes" id="UP000657918"/>
    </source>
</evidence>
<feature type="region of interest" description="Disordered" evidence="12">
    <location>
        <begin position="10"/>
        <end position="37"/>
    </location>
</feature>